<dbReference type="SMART" id="SM00343">
    <property type="entry name" value="ZnF_C2HC"/>
    <property type="match status" value="2"/>
</dbReference>
<feature type="coiled-coil region" evidence="2">
    <location>
        <begin position="89"/>
        <end position="163"/>
    </location>
</feature>
<feature type="compositionally biased region" description="Low complexity" evidence="3">
    <location>
        <begin position="72"/>
        <end position="81"/>
    </location>
</feature>
<dbReference type="InterPro" id="IPR041588">
    <property type="entry name" value="Integrase_H2C2"/>
</dbReference>
<dbReference type="InterPro" id="IPR043128">
    <property type="entry name" value="Rev_trsase/Diguanyl_cyclase"/>
</dbReference>
<dbReference type="InterPro" id="IPR008042">
    <property type="entry name" value="Retrotrans_Pao"/>
</dbReference>
<dbReference type="SUPFAM" id="SSF53098">
    <property type="entry name" value="Ribonuclease H-like"/>
    <property type="match status" value="1"/>
</dbReference>
<evidence type="ECO:0000313" key="7">
    <source>
        <dbReference type="Proteomes" id="UP000198287"/>
    </source>
</evidence>
<proteinExistence type="predicted"/>
<organism evidence="6 7">
    <name type="scientific">Folsomia candida</name>
    <name type="common">Springtail</name>
    <dbReference type="NCBI Taxonomy" id="158441"/>
    <lineage>
        <taxon>Eukaryota</taxon>
        <taxon>Metazoa</taxon>
        <taxon>Ecdysozoa</taxon>
        <taxon>Arthropoda</taxon>
        <taxon>Hexapoda</taxon>
        <taxon>Collembola</taxon>
        <taxon>Entomobryomorpha</taxon>
        <taxon>Isotomoidea</taxon>
        <taxon>Isotomidae</taxon>
        <taxon>Proisotominae</taxon>
        <taxon>Folsomia</taxon>
    </lineage>
</organism>
<dbReference type="PROSITE" id="PS50994">
    <property type="entry name" value="INTEGRASE"/>
    <property type="match status" value="1"/>
</dbReference>
<evidence type="ECO:0000256" key="1">
    <source>
        <dbReference type="PROSITE-ProRule" id="PRU00047"/>
    </source>
</evidence>
<dbReference type="InterPro" id="IPR043502">
    <property type="entry name" value="DNA/RNA_pol_sf"/>
</dbReference>
<dbReference type="InterPro" id="IPR001878">
    <property type="entry name" value="Znf_CCHC"/>
</dbReference>
<dbReference type="Pfam" id="PF17921">
    <property type="entry name" value="Integrase_H2C2"/>
    <property type="match status" value="1"/>
</dbReference>
<keyword evidence="2" id="KW-0175">Coiled coil</keyword>
<dbReference type="PANTHER" id="PTHR47331">
    <property type="entry name" value="PHD-TYPE DOMAIN-CONTAINING PROTEIN"/>
    <property type="match status" value="1"/>
</dbReference>
<dbReference type="InterPro" id="IPR001584">
    <property type="entry name" value="Integrase_cat-core"/>
</dbReference>
<dbReference type="GO" id="GO:0015074">
    <property type="term" value="P:DNA integration"/>
    <property type="evidence" value="ECO:0007669"/>
    <property type="project" value="InterPro"/>
</dbReference>
<dbReference type="GO" id="GO:0008270">
    <property type="term" value="F:zinc ion binding"/>
    <property type="evidence" value="ECO:0007669"/>
    <property type="project" value="UniProtKB-KW"/>
</dbReference>
<accession>A0A226D8A0</accession>
<dbReference type="EMBL" id="LNIX01000031">
    <property type="protein sequence ID" value="OXA40861.1"/>
    <property type="molecule type" value="Genomic_DNA"/>
</dbReference>
<evidence type="ECO:0000259" key="5">
    <source>
        <dbReference type="PROSITE" id="PS50994"/>
    </source>
</evidence>
<dbReference type="STRING" id="158441.A0A226D8A0"/>
<dbReference type="SUPFAM" id="SSF56672">
    <property type="entry name" value="DNA/RNA polymerases"/>
    <property type="match status" value="1"/>
</dbReference>
<gene>
    <name evidence="6" type="ORF">Fcan01_24282</name>
</gene>
<comment type="caution">
    <text evidence="6">The sequence shown here is derived from an EMBL/GenBank/DDBJ whole genome shotgun (WGS) entry which is preliminary data.</text>
</comment>
<dbReference type="InterPro" id="IPR005312">
    <property type="entry name" value="DUF1759"/>
</dbReference>
<evidence type="ECO:0000259" key="4">
    <source>
        <dbReference type="PROSITE" id="PS50158"/>
    </source>
</evidence>
<feature type="region of interest" description="Disordered" evidence="3">
    <location>
        <begin position="1"/>
        <end position="86"/>
    </location>
</feature>
<dbReference type="Gene3D" id="3.10.10.10">
    <property type="entry name" value="HIV Type 1 Reverse Transcriptase, subunit A, domain 1"/>
    <property type="match status" value="1"/>
</dbReference>
<keyword evidence="1" id="KW-0863">Zinc-finger</keyword>
<feature type="domain" description="Integrase catalytic" evidence="5">
    <location>
        <begin position="1477"/>
        <end position="1665"/>
    </location>
</feature>
<dbReference type="GO" id="GO:0003676">
    <property type="term" value="F:nucleic acid binding"/>
    <property type="evidence" value="ECO:0007669"/>
    <property type="project" value="InterPro"/>
</dbReference>
<dbReference type="Pfam" id="PF05380">
    <property type="entry name" value="Peptidase_A17"/>
    <property type="match status" value="1"/>
</dbReference>
<dbReference type="InterPro" id="IPR040676">
    <property type="entry name" value="DUF5641"/>
</dbReference>
<dbReference type="Proteomes" id="UP000198287">
    <property type="component" value="Unassembled WGS sequence"/>
</dbReference>
<evidence type="ECO:0000256" key="3">
    <source>
        <dbReference type="SAM" id="MobiDB-lite"/>
    </source>
</evidence>
<keyword evidence="7" id="KW-1185">Reference proteome</keyword>
<dbReference type="Pfam" id="PF03564">
    <property type="entry name" value="DUF1759"/>
    <property type="match status" value="1"/>
</dbReference>
<dbReference type="GO" id="GO:0071897">
    <property type="term" value="P:DNA biosynthetic process"/>
    <property type="evidence" value="ECO:0007669"/>
    <property type="project" value="UniProtKB-ARBA"/>
</dbReference>
<evidence type="ECO:0000256" key="2">
    <source>
        <dbReference type="SAM" id="Coils"/>
    </source>
</evidence>
<evidence type="ECO:0000313" key="6">
    <source>
        <dbReference type="EMBL" id="OXA40861.1"/>
    </source>
</evidence>
<reference evidence="6 7" key="1">
    <citation type="submission" date="2015-12" db="EMBL/GenBank/DDBJ databases">
        <title>The genome of Folsomia candida.</title>
        <authorList>
            <person name="Faddeeva A."/>
            <person name="Derks M.F."/>
            <person name="Anvar Y."/>
            <person name="Smit S."/>
            <person name="Van Straalen N."/>
            <person name="Roelofs D."/>
        </authorList>
    </citation>
    <scope>NUCLEOTIDE SEQUENCE [LARGE SCALE GENOMIC DNA]</scope>
    <source>
        <strain evidence="6 7">VU population</strain>
        <tissue evidence="6">Whole body</tissue>
    </source>
</reference>
<dbReference type="OrthoDB" id="5967017at2759"/>
<feature type="compositionally biased region" description="Basic and acidic residues" evidence="3">
    <location>
        <begin position="1"/>
        <end position="23"/>
    </location>
</feature>
<dbReference type="PROSITE" id="PS50158">
    <property type="entry name" value="ZF_CCHC"/>
    <property type="match status" value="2"/>
</dbReference>
<dbReference type="Gene3D" id="3.30.70.270">
    <property type="match status" value="1"/>
</dbReference>
<dbReference type="GO" id="GO:0042575">
    <property type="term" value="C:DNA polymerase complex"/>
    <property type="evidence" value="ECO:0007669"/>
    <property type="project" value="UniProtKB-ARBA"/>
</dbReference>
<dbReference type="InterPro" id="IPR036397">
    <property type="entry name" value="RNaseH_sf"/>
</dbReference>
<dbReference type="Gene3D" id="4.10.60.10">
    <property type="entry name" value="Zinc finger, CCHC-type"/>
    <property type="match status" value="1"/>
</dbReference>
<feature type="domain" description="CCHC-type" evidence="4">
    <location>
        <begin position="499"/>
        <end position="512"/>
    </location>
</feature>
<dbReference type="Pfam" id="PF18701">
    <property type="entry name" value="DUF5641"/>
    <property type="match status" value="1"/>
</dbReference>
<feature type="domain" description="CCHC-type" evidence="4">
    <location>
        <begin position="533"/>
        <end position="547"/>
    </location>
</feature>
<protein>
    <submittedName>
        <fullName evidence="6">Pro-Pol polyprotein</fullName>
    </submittedName>
</protein>
<dbReference type="PANTHER" id="PTHR47331:SF1">
    <property type="entry name" value="GAG-LIKE PROTEIN"/>
    <property type="match status" value="1"/>
</dbReference>
<dbReference type="Gene3D" id="3.30.420.10">
    <property type="entry name" value="Ribonuclease H-like superfamily/Ribonuclease H"/>
    <property type="match status" value="1"/>
</dbReference>
<keyword evidence="1" id="KW-0479">Metal-binding</keyword>
<name>A0A226D8A0_FOLCA</name>
<sequence length="1828" mass="207385">MMKEDQAELKREERTRRPPDRLDPSWATPVGRKKKEQVQIEEVEPASPASPKKEGPSLMSRILGFGRKQDSARSASTTSSAVRRRSQAEAAHQAKIAAVLQEISELEEAMELHECEVQSLKTEIQRKSALINPTLPSYKPEEAEKFKQEIAVMSDELIILRNKCEPDNIRSRGKIKRLRIQLDLLHAEQKAELAEIDDDEEQRLSDDGSGSDDDPEETERKLEAWRAGVVAAAKAEMAPPVEKKEESAVMDNIAQSLQALVKISSNPAPRTDIQEKMLVRQSIGRDLPIFSGRPEEWPTFVATFKRTTESCGFTDAENIERIRKCVRGEAAKSVECLLVSPDSLGAVLRILQEKFGQPEVIVRSMIAKAKSSPPVKEGKPQTMIDFGTTVVNLVATIRNLGEMEHLRNPVLLHELVEKLPDNNRQTWEMEVLKSGQRPTLEDFSEWVQMYVKIACRMVPLKSSTESKSENSTKGRGHHHEKENVATAAGLFSGQVSKSCFFCGKNNHYSSECYRAERMSQEEKNELIKKNKACFKCLRFGHAMRDCKVKVSCGKCRRPHCKSMCPEMAVLNRHRQEQQQPMEEPTNNAHNSNHSCRKDVLLKTVVVRLVGPKGSKVVRLLFDEGSQKSNGRSSTLEAIGSKVVGEEWSRNVLFGGMVTEPKKVKECLVRVESLDGTIRQDLHLRKSEVICGAIPRVPSGPWMHELQRKKIWIGDFEKSKLDSQEIEVLVGSDYWGQLVVGKPIRLNCDLFAVKTVFGWTLSGPVPGWRESGVAMACTSLHVGEASVSDLWDLEVIGIRDPADVKSREEKEEGAREHFRRSVVREEDGRYSVAMPWVEGKAPIIPNNKAVALKRLESATTKLMKTEDFEKYDEIFSAWLSEGIIEEVSESEISAASHYLPHRPVFKPESETTPVRPVFDASCKVGRAPSLNDCMEKGPNLIELISSILLRFREKKIGLVSDIRKAFQMISVNKTDRDFLRFLWWEDKERKKLREFRHCRVVFGVNCSPFLLAAVLQDLLEKVDDERKSVALKLLSSLYVDNCVASVDTEEEYEIFKREATEIMASAKMELRQWECSVVGAPGVGLSAIRGCGLGDDDNDTPLDSTTMVLGLAWNRERDSLRCNFVKLEMTEKLTKRRILSTVQKIFDPIGFTAPVTLKPKMILQKVWAEKMDWDAELPTEIVESFRKWYEELHFLTKIDIPRWIMGQRKEKEDDLQLHVFCDASQDAYAAVVYLRSENEDGSVTVQLLQAKSRVAPLKRSTIPRLELLGCVIAARLYSSVKKSLGMEDVSSFFWTDSTTALAWIRRNNDWGTFVGNRVRNILELTDAEDWRHVPGVQNPADLPSRGCNARELLESKWEDAEKQILKMQRETFENGVGVVNGMVVEKDSEDILRVNSKLLHSEHGEAFRRPILLPSCHPTVEQMIREEHVMNGHAGAQFLMGKLRERVWILRGRKTITKVLSGCVTCRRFGAKKVDVPPAALPADRVNLVKAFQVTGVDLAGPLFLQDGSKVWICLFTCAVYRCVHFELVTALSTAAFLLALERFISRRGRPATIYSDNGTNFVGAANMFKTMDWERIVRETGSRRIQWKFNPPTASWWGGWWERLVRNMKDLLKRMLGTRRLNYDQLQSCVCSVEAVVNQRPLTYVTERGDDLVPLTPAMFLQEIQNNDFPEAELLSGDDLRKKARGLKILREELRERFRKEYLSILVQRGSERKLDNLQVGDVVLIGADGKKRLDWPMGRIMEFLPGKDGKVRLARVKTASSTVLRPLQRLYPLEVSSELEVESFLPRVNERVVQEAQKTAEKVEVIKTTRRGREVKKPVRFGSVSFV</sequence>
<dbReference type="OMA" id="MELHECE"/>
<feature type="region of interest" description="Disordered" evidence="3">
    <location>
        <begin position="193"/>
        <end position="221"/>
    </location>
</feature>
<keyword evidence="1" id="KW-0862">Zinc</keyword>
<dbReference type="InterPro" id="IPR012337">
    <property type="entry name" value="RNaseH-like_sf"/>
</dbReference>